<keyword evidence="2" id="KW-1185">Reference proteome</keyword>
<evidence type="ECO:0000313" key="1">
    <source>
        <dbReference type="EMBL" id="NEM99037.1"/>
    </source>
</evidence>
<gene>
    <name evidence="1" type="ORF">GXP69_15160</name>
</gene>
<name>A0A6B3M078_9BACT</name>
<reference evidence="1 2" key="1">
    <citation type="submission" date="2020-02" db="EMBL/GenBank/DDBJ databases">
        <authorList>
            <person name="Kim M.K."/>
        </authorList>
    </citation>
    <scope>NUCLEOTIDE SEQUENCE [LARGE SCALE GENOMIC DNA]</scope>
    <source>
        <strain evidence="1 2">BT327</strain>
    </source>
</reference>
<organism evidence="1 2">
    <name type="scientific">Pontibacter burrus</name>
    <dbReference type="NCBI Taxonomy" id="2704466"/>
    <lineage>
        <taxon>Bacteria</taxon>
        <taxon>Pseudomonadati</taxon>
        <taxon>Bacteroidota</taxon>
        <taxon>Cytophagia</taxon>
        <taxon>Cytophagales</taxon>
        <taxon>Hymenobacteraceae</taxon>
        <taxon>Pontibacter</taxon>
    </lineage>
</organism>
<dbReference type="AlphaFoldDB" id="A0A6B3M078"/>
<sequence length="148" mass="16314">MKKLYLLTVFLVCCYFSYGQTKGLIYKPASTAEGRAILDPNKDGYTSKTTAGFKSNDRGNGESEIGYKAIPILDNEPIQDPLRGPGCGFTDMVDSGVGDPVMFYFDGVNFLVRFRLNKSSPNSKGYSVLIDLGICLSWLKSWKKLIAS</sequence>
<evidence type="ECO:0000313" key="2">
    <source>
        <dbReference type="Proteomes" id="UP000474777"/>
    </source>
</evidence>
<comment type="caution">
    <text evidence="1">The sequence shown here is derived from an EMBL/GenBank/DDBJ whole genome shotgun (WGS) entry which is preliminary data.</text>
</comment>
<dbReference type="Proteomes" id="UP000474777">
    <property type="component" value="Unassembled WGS sequence"/>
</dbReference>
<dbReference type="RefSeq" id="WP_163915916.1">
    <property type="nucleotide sequence ID" value="NZ_JAAGWD010000006.1"/>
</dbReference>
<proteinExistence type="predicted"/>
<protein>
    <submittedName>
        <fullName evidence="1">Uncharacterized protein</fullName>
    </submittedName>
</protein>
<dbReference type="EMBL" id="JAAGWD010000006">
    <property type="protein sequence ID" value="NEM99037.1"/>
    <property type="molecule type" value="Genomic_DNA"/>
</dbReference>
<accession>A0A6B3M078</accession>